<evidence type="ECO:0000259" key="1">
    <source>
        <dbReference type="Pfam" id="PF07179"/>
    </source>
</evidence>
<organism evidence="2 3">
    <name type="scientific">Geotalea daltonii (strain DSM 22248 / JCM 15807 / FRC-32)</name>
    <name type="common">Geobacter daltonii</name>
    <dbReference type="NCBI Taxonomy" id="316067"/>
    <lineage>
        <taxon>Bacteria</taxon>
        <taxon>Pseudomonadati</taxon>
        <taxon>Thermodesulfobacteriota</taxon>
        <taxon>Desulfuromonadia</taxon>
        <taxon>Geobacterales</taxon>
        <taxon>Geobacteraceae</taxon>
        <taxon>Geotalea</taxon>
    </lineage>
</organism>
<dbReference type="AlphaFoldDB" id="B9M2H3"/>
<name>B9M2H3_GEODF</name>
<gene>
    <name evidence="2" type="ordered locus">Geob_0990</name>
</gene>
<reference evidence="2 3" key="1">
    <citation type="submission" date="2009-01" db="EMBL/GenBank/DDBJ databases">
        <title>Complete sequence of Geobacter sp. FRC-32.</title>
        <authorList>
            <consortium name="US DOE Joint Genome Institute"/>
            <person name="Lucas S."/>
            <person name="Copeland A."/>
            <person name="Lapidus A."/>
            <person name="Glavina del Rio T."/>
            <person name="Dalin E."/>
            <person name="Tice H."/>
            <person name="Bruce D."/>
            <person name="Goodwin L."/>
            <person name="Pitluck S."/>
            <person name="Saunders E."/>
            <person name="Brettin T."/>
            <person name="Detter J.C."/>
            <person name="Han C."/>
            <person name="Larimer F."/>
            <person name="Land M."/>
            <person name="Hauser L."/>
            <person name="Kyrpides N."/>
            <person name="Ovchinnikova G."/>
            <person name="Kostka J."/>
            <person name="Richardson P."/>
        </authorList>
    </citation>
    <scope>NUCLEOTIDE SEQUENCE [LARGE SCALE GENOMIC DNA]</scope>
    <source>
        <strain evidence="3">DSM 22248 / JCM 15807 / FRC-32</strain>
    </source>
</reference>
<sequence length="156" mass="17270">MWPFKKKSSGSNIDVNKPVENPDLVAAIQNHANHNSNESTVELVEAIRKAVFLAAIDERGLNKQEIGKGEIEIQKGSKFGILEVQDSDNRRLLTLFTDWKEFQNYAPSHFSGLIMPSNQVSSYVQTGSYDGVVINPGGNALPIYRNLIAHIFGENA</sequence>
<accession>B9M2H3</accession>
<dbReference type="OrthoDB" id="7060469at2"/>
<dbReference type="HOGENOM" id="CLU_1719771_0_0_7"/>
<proteinExistence type="predicted"/>
<protein>
    <recommendedName>
        <fullName evidence="1">SseB protein N-terminal domain-containing protein</fullName>
    </recommendedName>
</protein>
<dbReference type="Proteomes" id="UP000007721">
    <property type="component" value="Chromosome"/>
</dbReference>
<dbReference type="STRING" id="316067.Geob_0990"/>
<dbReference type="InterPro" id="IPR009839">
    <property type="entry name" value="SseB_N"/>
</dbReference>
<evidence type="ECO:0000313" key="3">
    <source>
        <dbReference type="Proteomes" id="UP000007721"/>
    </source>
</evidence>
<dbReference type="EMBL" id="CP001390">
    <property type="protein sequence ID" value="ACM19352.1"/>
    <property type="molecule type" value="Genomic_DNA"/>
</dbReference>
<dbReference type="KEGG" id="geo:Geob_0990"/>
<feature type="domain" description="SseB protein N-terminal" evidence="1">
    <location>
        <begin position="24"/>
        <end position="149"/>
    </location>
</feature>
<evidence type="ECO:0000313" key="2">
    <source>
        <dbReference type="EMBL" id="ACM19352.1"/>
    </source>
</evidence>
<keyword evidence="3" id="KW-1185">Reference proteome</keyword>
<dbReference type="Pfam" id="PF07179">
    <property type="entry name" value="SseB"/>
    <property type="match status" value="1"/>
</dbReference>
<dbReference type="RefSeq" id="WP_012646081.1">
    <property type="nucleotide sequence ID" value="NC_011979.1"/>
</dbReference>